<dbReference type="InterPro" id="IPR041205">
    <property type="entry name" value="ScsC_N"/>
</dbReference>
<keyword evidence="2" id="KW-0560">Oxidoreductase</keyword>
<keyword evidence="3" id="KW-1015">Disulfide bond</keyword>
<keyword evidence="4" id="KW-0676">Redox-active center</keyword>
<dbReference type="EMBL" id="FWZX01000027">
    <property type="protein sequence ID" value="SMF67235.1"/>
    <property type="molecule type" value="Genomic_DNA"/>
</dbReference>
<keyword evidence="7" id="KW-0413">Isomerase</keyword>
<dbReference type="Pfam" id="PF18312">
    <property type="entry name" value="ScsC_N"/>
    <property type="match status" value="1"/>
</dbReference>
<dbReference type="Proteomes" id="UP000192917">
    <property type="component" value="Unassembled WGS sequence"/>
</dbReference>
<proteinExistence type="predicted"/>
<evidence type="ECO:0000256" key="3">
    <source>
        <dbReference type="ARBA" id="ARBA00023157"/>
    </source>
</evidence>
<name>A0A1Y6CIR8_9PROT</name>
<evidence type="ECO:0000256" key="2">
    <source>
        <dbReference type="ARBA" id="ARBA00023002"/>
    </source>
</evidence>
<dbReference type="PANTHER" id="PTHR13887:SF14">
    <property type="entry name" value="DISULFIDE BOND FORMATION PROTEIN D"/>
    <property type="match status" value="1"/>
</dbReference>
<evidence type="ECO:0000256" key="1">
    <source>
        <dbReference type="ARBA" id="ARBA00022729"/>
    </source>
</evidence>
<sequence>MPSRFLPPVAPALAGGLMLAAALLAGSLGLAAPAAAQQSTPALDPGQKAAIEGLIHDYLLAHPEVIVEAVQKLKERQQAADEARQQQAVKQNLAALRDDPKDPVLGNPDGDITVVEFFDYQCGYCKHVAPGLQQEVKADGRIRMVMKEFPILGPASIVGAKAALAAKRQGKYQAFHWAMMQNKAPLDDKTIYAIAAGVGLDLDKLKADMADPAIEKQLSDNYDLAEKLDIRGTPAFVIGDQLVPGALPMEQFRQMVKQARQG</sequence>
<dbReference type="PANTHER" id="PTHR13887">
    <property type="entry name" value="GLUTATHIONE S-TRANSFERASE KAPPA"/>
    <property type="match status" value="1"/>
</dbReference>
<dbReference type="GO" id="GO:0016491">
    <property type="term" value="F:oxidoreductase activity"/>
    <property type="evidence" value="ECO:0007669"/>
    <property type="project" value="UniProtKB-KW"/>
</dbReference>
<dbReference type="InterPro" id="IPR036249">
    <property type="entry name" value="Thioredoxin-like_sf"/>
</dbReference>
<keyword evidence="1 5" id="KW-0732">Signal</keyword>
<accession>A0A1Y6CIR8</accession>
<dbReference type="GO" id="GO:0016853">
    <property type="term" value="F:isomerase activity"/>
    <property type="evidence" value="ECO:0007669"/>
    <property type="project" value="UniProtKB-KW"/>
</dbReference>
<dbReference type="Gene3D" id="3.40.30.10">
    <property type="entry name" value="Glutaredoxin"/>
    <property type="match status" value="1"/>
</dbReference>
<dbReference type="Pfam" id="PF01323">
    <property type="entry name" value="DSBA"/>
    <property type="match status" value="1"/>
</dbReference>
<dbReference type="STRING" id="560819.SAMN05428998_12723"/>
<dbReference type="InterPro" id="IPR013766">
    <property type="entry name" value="Thioredoxin_domain"/>
</dbReference>
<evidence type="ECO:0000256" key="4">
    <source>
        <dbReference type="ARBA" id="ARBA00023284"/>
    </source>
</evidence>
<dbReference type="CDD" id="cd03023">
    <property type="entry name" value="DsbA_Com1_like"/>
    <property type="match status" value="1"/>
</dbReference>
<protein>
    <submittedName>
        <fullName evidence="7">Protein-disulfide isomerase</fullName>
    </submittedName>
</protein>
<keyword evidence="8" id="KW-1185">Reference proteome</keyword>
<feature type="signal peptide" evidence="5">
    <location>
        <begin position="1"/>
        <end position="36"/>
    </location>
</feature>
<evidence type="ECO:0000256" key="5">
    <source>
        <dbReference type="SAM" id="SignalP"/>
    </source>
</evidence>
<dbReference type="PROSITE" id="PS51352">
    <property type="entry name" value="THIOREDOXIN_2"/>
    <property type="match status" value="1"/>
</dbReference>
<dbReference type="SUPFAM" id="SSF52833">
    <property type="entry name" value="Thioredoxin-like"/>
    <property type="match status" value="1"/>
</dbReference>
<dbReference type="AlphaFoldDB" id="A0A1Y6CIR8"/>
<dbReference type="RefSeq" id="WP_085125371.1">
    <property type="nucleotide sequence ID" value="NZ_FWZX01000027.1"/>
</dbReference>
<evidence type="ECO:0000259" key="6">
    <source>
        <dbReference type="PROSITE" id="PS51352"/>
    </source>
</evidence>
<feature type="chain" id="PRO_5012170182" evidence="5">
    <location>
        <begin position="37"/>
        <end position="262"/>
    </location>
</feature>
<evidence type="ECO:0000313" key="7">
    <source>
        <dbReference type="EMBL" id="SMF67235.1"/>
    </source>
</evidence>
<evidence type="ECO:0000313" key="8">
    <source>
        <dbReference type="Proteomes" id="UP000192917"/>
    </source>
</evidence>
<feature type="domain" description="Thioredoxin" evidence="6">
    <location>
        <begin position="26"/>
        <end position="261"/>
    </location>
</feature>
<gene>
    <name evidence="7" type="ORF">SAMN05428998_12723</name>
</gene>
<reference evidence="7 8" key="1">
    <citation type="submission" date="2017-04" db="EMBL/GenBank/DDBJ databases">
        <authorList>
            <person name="Afonso C.L."/>
            <person name="Miller P.J."/>
            <person name="Scott M.A."/>
            <person name="Spackman E."/>
            <person name="Goraichik I."/>
            <person name="Dimitrov K.M."/>
            <person name="Suarez D.L."/>
            <person name="Swayne D.E."/>
        </authorList>
    </citation>
    <scope>NUCLEOTIDE SEQUENCE [LARGE SCALE GENOMIC DNA]</scope>
    <source>
        <strain evidence="7 8">USBA 355</strain>
    </source>
</reference>
<dbReference type="InterPro" id="IPR001853">
    <property type="entry name" value="DSBA-like_thioredoxin_dom"/>
</dbReference>
<organism evidence="7 8">
    <name type="scientific">Tistlia consotensis USBA 355</name>
    <dbReference type="NCBI Taxonomy" id="560819"/>
    <lineage>
        <taxon>Bacteria</taxon>
        <taxon>Pseudomonadati</taxon>
        <taxon>Pseudomonadota</taxon>
        <taxon>Alphaproteobacteria</taxon>
        <taxon>Rhodospirillales</taxon>
        <taxon>Rhodovibrionaceae</taxon>
        <taxon>Tistlia</taxon>
    </lineage>
</organism>